<protein>
    <submittedName>
        <fullName evidence="2">MOSC domain-containing protein</fullName>
    </submittedName>
</protein>
<keyword evidence="3" id="KW-1185">Reference proteome</keyword>
<dbReference type="GO" id="GO:0030170">
    <property type="term" value="F:pyridoxal phosphate binding"/>
    <property type="evidence" value="ECO:0007669"/>
    <property type="project" value="InterPro"/>
</dbReference>
<dbReference type="RefSeq" id="WP_190724803.1">
    <property type="nucleotide sequence ID" value="NZ_CP061539.1"/>
</dbReference>
<sequence>MNEIHKATTPQTLNVLSAGFALLKGTRHEPRAGVRLTSTGVENDRRLCLVDATKRQVLRTVQHQSLMAVRSELDGENLRVTFPDGKQYSSPLTLTGERLTCEYWGRPEDVDLISGPLSEVFTYYLRKPVQLAQATRNVVYSEPLSLVGTASLKAASKDAGRDLVREYARFRSALLVETDEPYVEETWAGQVFSLVDASARASEYGLVGGSLAERYSIRVGAPIPRCAVIDANPETGKKDARVLKSLAKSRPLNADNEPCFGVYAQLA</sequence>
<dbReference type="Proteomes" id="UP000516404">
    <property type="component" value="Chromosome"/>
</dbReference>
<dbReference type="GeneID" id="96622927"/>
<dbReference type="AlphaFoldDB" id="A0A7H2BED1"/>
<dbReference type="PROSITE" id="PS51340">
    <property type="entry name" value="MOSC"/>
    <property type="match status" value="1"/>
</dbReference>
<dbReference type="KEGG" id="rter:IDM49_01650"/>
<dbReference type="InterPro" id="IPR005302">
    <property type="entry name" value="MoCF_Sase_C"/>
</dbReference>
<evidence type="ECO:0000313" key="3">
    <source>
        <dbReference type="Proteomes" id="UP000516404"/>
    </source>
</evidence>
<accession>A0A7H2BED1</accession>
<dbReference type="GO" id="GO:0030151">
    <property type="term" value="F:molybdenum ion binding"/>
    <property type="evidence" value="ECO:0007669"/>
    <property type="project" value="InterPro"/>
</dbReference>
<gene>
    <name evidence="2" type="ORF">IDM49_01650</name>
</gene>
<dbReference type="GO" id="GO:0003824">
    <property type="term" value="F:catalytic activity"/>
    <property type="evidence" value="ECO:0007669"/>
    <property type="project" value="InterPro"/>
</dbReference>
<proteinExistence type="predicted"/>
<reference evidence="2 3" key="1">
    <citation type="submission" date="2020-09" db="EMBL/GenBank/DDBJ databases">
        <title>Investigation of environmental microbes.</title>
        <authorList>
            <person name="Ou Y."/>
            <person name="Kang Q."/>
        </authorList>
    </citation>
    <scope>NUCLEOTIDE SEQUENCE [LARGE SCALE GENOMIC DNA]</scope>
    <source>
        <strain evidence="2 3">KJZ-14</strain>
    </source>
</reference>
<organism evidence="2 3">
    <name type="scientific">Rothia terrae</name>
    <dbReference type="NCBI Taxonomy" id="396015"/>
    <lineage>
        <taxon>Bacteria</taxon>
        <taxon>Bacillati</taxon>
        <taxon>Actinomycetota</taxon>
        <taxon>Actinomycetes</taxon>
        <taxon>Micrococcales</taxon>
        <taxon>Micrococcaceae</taxon>
        <taxon>Rothia</taxon>
    </lineage>
</organism>
<evidence type="ECO:0000259" key="1">
    <source>
        <dbReference type="PROSITE" id="PS51340"/>
    </source>
</evidence>
<dbReference type="EMBL" id="CP061539">
    <property type="protein sequence ID" value="QNV38027.1"/>
    <property type="molecule type" value="Genomic_DNA"/>
</dbReference>
<evidence type="ECO:0000313" key="2">
    <source>
        <dbReference type="EMBL" id="QNV38027.1"/>
    </source>
</evidence>
<name>A0A7H2BED1_9MICC</name>
<dbReference type="SUPFAM" id="SSF141673">
    <property type="entry name" value="MOSC N-terminal domain-like"/>
    <property type="match status" value="1"/>
</dbReference>
<feature type="domain" description="MOSC" evidence="1">
    <location>
        <begin position="110"/>
        <end position="267"/>
    </location>
</feature>